<gene>
    <name evidence="4" type="primary">Nova1</name>
</gene>
<dbReference type="EMBL" id="AK035201">
    <property type="protein sequence ID" value="BAC28977.1"/>
    <property type="molecule type" value="mRNA"/>
</dbReference>
<sequence>MQLFIVLFRYKEAGEHAEYELPQFCSFLCLFNAFCFRVTFNQYFIYLLRLNGRSETQCAVYHTDWTPHSRSKIFSSTLGAVLSAPQNYCLKLHCSLFSLFWFLFGSLFWFWFWFFWFWFGLFSVFTGSFPFSTTLHLDFLTAAFLFALKTNFVCTSSYLLLPVGLSILLHLTQPTPKTVNVSISVEIISH</sequence>
<feature type="transmembrane region" description="Helical" evidence="1">
    <location>
        <begin position="96"/>
        <end position="119"/>
    </location>
</feature>
<evidence type="ECO:0000313" key="3">
    <source>
        <dbReference type="EMBL" id="BAC28977.1"/>
    </source>
</evidence>
<accession>Q8BGF2</accession>
<reference evidence="2" key="2">
    <citation type="journal article" date="2000" name="Genome Res.">
        <title>Normalization and subtraction of cap-trapper-selected cDNAs to prepare full-length cDNA libraries for rapid discovery of new genes.</title>
        <authorList>
            <person name="Carninci P."/>
            <person name="Shibata Y."/>
            <person name="Hayatsu N."/>
            <person name="Sugahara Y."/>
            <person name="Shibata K."/>
            <person name="Itoh M."/>
            <person name="Konno H."/>
            <person name="Okazaki Y."/>
            <person name="Muramatsu M."/>
            <person name="Hayashizaki Y."/>
        </authorList>
    </citation>
    <scope>NUCLEOTIDE SEQUENCE</scope>
    <source>
        <strain evidence="2">C57BL/6J</strain>
        <tissue evidence="2">Diencephalon</tissue>
        <tissue evidence="3">Embryonic body between diaphragm region and neck</tissue>
    </source>
</reference>
<keyword evidence="1" id="KW-0812">Transmembrane</keyword>
<reference evidence="2" key="5">
    <citation type="submission" date="2001-07" db="EMBL/GenBank/DDBJ databases">
        <authorList>
            <person name="Adachi J."/>
            <person name="Aizawa K."/>
            <person name="Akimura T."/>
            <person name="Arakawa T."/>
            <person name="Bono H."/>
            <person name="Carninci P."/>
            <person name="Fukuda S."/>
            <person name="Furuno M."/>
            <person name="Hanagaki T."/>
            <person name="Hara A."/>
            <person name="Hashizume W."/>
            <person name="Hayashida K."/>
            <person name="Hayatsu N."/>
            <person name="Hiramoto K."/>
            <person name="Hiraoka T."/>
            <person name="Hirozane T."/>
            <person name="Hori F."/>
            <person name="Imotani K."/>
            <person name="Ishii Y."/>
            <person name="Itoh M."/>
            <person name="Kagawa I."/>
            <person name="Kasukawa T."/>
            <person name="Katoh H."/>
            <person name="Kawai J."/>
            <person name="Kojima Y."/>
            <person name="Kondo S."/>
            <person name="Konno H."/>
            <person name="Kouda M."/>
            <person name="Koya S."/>
            <person name="Kurihara C."/>
            <person name="Matsuyama T."/>
            <person name="Miyazaki A."/>
            <person name="Murata M."/>
            <person name="Nakamura M."/>
            <person name="Nishi K."/>
            <person name="Nomura K."/>
            <person name="Numazaki R."/>
            <person name="Ohno M."/>
            <person name="Ohsato N."/>
            <person name="Okazaki Y."/>
            <person name="Saito R."/>
            <person name="Saitoh H."/>
            <person name="Sakai C."/>
            <person name="Sakai K."/>
            <person name="Sakazume N."/>
            <person name="Sano H."/>
            <person name="Sasaki D."/>
            <person name="Shibata K."/>
            <person name="Shinagawa A."/>
            <person name="Shiraki T."/>
            <person name="Sogabe Y."/>
            <person name="Tagami M."/>
            <person name="Tagawa A."/>
            <person name="Takahashi F."/>
            <person name="Takaku-Akahira S."/>
            <person name="Takeda Y."/>
            <person name="Tanaka T."/>
            <person name="Tomaru A."/>
            <person name="Toya T."/>
            <person name="Yasunishi A."/>
            <person name="Muramatsu M."/>
            <person name="Hayashizaki Y."/>
        </authorList>
    </citation>
    <scope>NUCLEOTIDE SEQUENCE</scope>
    <source>
        <strain evidence="2">C57BL/6J</strain>
        <tissue evidence="2">Diencephalon</tissue>
        <tissue evidence="3">Embryonic body between diaphragm region and neck</tissue>
    </source>
</reference>
<reference evidence="2" key="6">
    <citation type="journal article" date="2002" name="Nature">
        <title>Analysis of the mouse transcriptome based on functional annotation of 60,770 full-length cDNAs.</title>
        <authorList>
            <consortium name="The FANTOM Consortium and the RIKEN Genome Exploration Research Group Phase I and II Team"/>
        </authorList>
    </citation>
    <scope>NUCLEOTIDE SEQUENCE</scope>
    <source>
        <strain evidence="2">C57BL/6J</strain>
        <tissue evidence="2">Diencephalon</tissue>
        <tissue evidence="3">Embryonic body between diaphragm region and neck</tissue>
    </source>
</reference>
<evidence type="ECO:0000256" key="1">
    <source>
        <dbReference type="SAM" id="Phobius"/>
    </source>
</evidence>
<reference evidence="2" key="3">
    <citation type="journal article" date="2000" name="Genome Res.">
        <title>RIKEN integrated sequence analysis (RISA) system--384-format sequencing pipeline with 384 multicapillary sequencer.</title>
        <authorList>
            <person name="Shibata K."/>
            <person name="Itoh M."/>
            <person name="Aizawa K."/>
            <person name="Nagaoka S."/>
            <person name="Sasaki N."/>
            <person name="Carninci P."/>
            <person name="Konno H."/>
            <person name="Akiyama J."/>
            <person name="Nishi K."/>
            <person name="Kitsunai T."/>
            <person name="Tashiro H."/>
            <person name="Itoh M."/>
            <person name="Sumi N."/>
            <person name="Ishii Y."/>
            <person name="Nakamura S."/>
            <person name="Hazama M."/>
            <person name="Nishine T."/>
            <person name="Harada A."/>
            <person name="Yamamoto R."/>
            <person name="Matsumoto H."/>
            <person name="Sakaguchi S."/>
            <person name="Ikegami T."/>
            <person name="Kashiwagi K."/>
            <person name="Fujiwake S."/>
            <person name="Inoue K."/>
            <person name="Togawa Y."/>
            <person name="Izawa M."/>
            <person name="Ohara E."/>
            <person name="Watahiki M."/>
            <person name="Yoneda Y."/>
            <person name="Ishikawa T."/>
            <person name="Ozawa K."/>
            <person name="Tanaka T."/>
            <person name="Matsuura S."/>
            <person name="Kawai J."/>
            <person name="Okazaki Y."/>
            <person name="Muramatsu M."/>
            <person name="Inoue Y."/>
            <person name="Kira A."/>
            <person name="Hayashizaki Y."/>
        </authorList>
    </citation>
    <scope>NUCLEOTIDE SEQUENCE</scope>
    <source>
        <strain evidence="2">C57BL/6J</strain>
        <tissue evidence="2">Diencephalon</tissue>
        <tissue evidence="3">Embryonic body between diaphragm region and neck</tissue>
    </source>
</reference>
<feature type="transmembrane region" description="Helical" evidence="1">
    <location>
        <begin position="139"/>
        <end position="161"/>
    </location>
</feature>
<proteinExistence type="evidence at transcript level"/>
<protein>
    <submittedName>
        <fullName evidence="2">Uncharacterized protein</fullName>
    </submittedName>
</protein>
<dbReference type="MGI" id="MGI:104297">
    <property type="gene designation" value="Nova1"/>
</dbReference>
<keyword evidence="1" id="KW-0472">Membrane</keyword>
<name>Q8BGF2_MOUSE</name>
<reference evidence="2" key="8">
    <citation type="journal article" date="2005" name="Science">
        <title>Antisense Transcription in the Mammalian Transcriptome.</title>
        <authorList>
            <consortium name="RIKEN Genome Exploration Research Group and Genome Science Group (Genome Network Project Core Group) and the FANTOM Consortium"/>
        </authorList>
    </citation>
    <scope>NUCLEOTIDE SEQUENCE</scope>
    <source>
        <strain evidence="2">C57BL/6J</strain>
        <tissue evidence="2">Diencephalon</tissue>
        <tissue evidence="3">Embryonic body between diaphragm region and neck</tissue>
    </source>
</reference>
<keyword evidence="1" id="KW-1133">Transmembrane helix</keyword>
<reference evidence="2" key="1">
    <citation type="journal article" date="1999" name="Methods Enzymol.">
        <title>High-efficiency full-length cDNA cloning.</title>
        <authorList>
            <person name="Carninci P."/>
            <person name="Hayashizaki Y."/>
        </authorList>
    </citation>
    <scope>NUCLEOTIDE SEQUENCE</scope>
    <source>
        <strain evidence="2">C57BL/6J</strain>
        <tissue evidence="2">Diencephalon</tissue>
        <tissue evidence="3">Embryonic body between diaphragm region and neck</tissue>
    </source>
</reference>
<reference evidence="2" key="7">
    <citation type="journal article" date="2005" name="Science">
        <title>The Transcriptional Landscape of the Mammalian Genome.</title>
        <authorList>
            <consortium name="The FANTOM Consortium"/>
            <consortium name="Riken Genome Exploration Research Group and Genome Science Group (Genome Network Project Core Group)"/>
        </authorList>
    </citation>
    <scope>NUCLEOTIDE SEQUENCE</scope>
    <source>
        <strain evidence="2">C57BL/6J</strain>
        <tissue evidence="2">Diencephalon</tissue>
        <tissue evidence="3">Embryonic body between diaphragm region and neck</tissue>
    </source>
</reference>
<dbReference type="EMBL" id="AK034094">
    <property type="protein sequence ID" value="BAC28584.1"/>
    <property type="molecule type" value="mRNA"/>
</dbReference>
<evidence type="ECO:0000313" key="2">
    <source>
        <dbReference type="EMBL" id="BAC28584.1"/>
    </source>
</evidence>
<organism evidence="2">
    <name type="scientific">Mus musculus</name>
    <name type="common">Mouse</name>
    <dbReference type="NCBI Taxonomy" id="10090"/>
    <lineage>
        <taxon>Eukaryota</taxon>
        <taxon>Metazoa</taxon>
        <taxon>Chordata</taxon>
        <taxon>Craniata</taxon>
        <taxon>Vertebrata</taxon>
        <taxon>Euteleostomi</taxon>
        <taxon>Mammalia</taxon>
        <taxon>Eutheria</taxon>
        <taxon>Euarchontoglires</taxon>
        <taxon>Glires</taxon>
        <taxon>Rodentia</taxon>
        <taxon>Myomorpha</taxon>
        <taxon>Muroidea</taxon>
        <taxon>Muridae</taxon>
        <taxon>Murinae</taxon>
        <taxon>Mus</taxon>
        <taxon>Mus</taxon>
    </lineage>
</organism>
<dbReference type="AlphaFoldDB" id="Q8BGF2"/>
<evidence type="ECO:0000313" key="4">
    <source>
        <dbReference type="MGI" id="MGI:104297"/>
    </source>
</evidence>
<dbReference type="AGR" id="MGI:104297"/>
<reference evidence="2" key="4">
    <citation type="journal article" date="2001" name="Nature">
        <title>Functional annotation of a full-length mouse cDNA collection.</title>
        <authorList>
            <consortium name="The RIKEN Genome Exploration Research Group Phase II Team and the FANTOM Consortium"/>
        </authorList>
    </citation>
    <scope>NUCLEOTIDE SEQUENCE</scope>
    <source>
        <strain evidence="2">C57BL/6J</strain>
        <tissue evidence="2">Diencephalon</tissue>
        <tissue evidence="3">Embryonic body between diaphragm region and neck</tissue>
    </source>
</reference>